<dbReference type="GO" id="GO:0043709">
    <property type="term" value="P:cell adhesion involved in single-species biofilm formation"/>
    <property type="evidence" value="ECO:0007669"/>
    <property type="project" value="TreeGrafter"/>
</dbReference>
<reference evidence="7 8" key="1">
    <citation type="submission" date="2016-09" db="EMBL/GenBank/DDBJ databases">
        <title>Genomic Taxonomy of the Vibrionaceae.</title>
        <authorList>
            <person name="Gonzalez-Castillo A."/>
            <person name="Gomez-Gil B."/>
            <person name="Enciso-Ibarra K."/>
        </authorList>
    </citation>
    <scope>NUCLEOTIDE SEQUENCE [LARGE SCALE GENOMIC DNA]</scope>
    <source>
        <strain evidence="7 8">CAIM 703</strain>
    </source>
</reference>
<dbReference type="GO" id="GO:0016301">
    <property type="term" value="F:kinase activity"/>
    <property type="evidence" value="ECO:0007669"/>
    <property type="project" value="UniProtKB-KW"/>
</dbReference>
<dbReference type="CDD" id="cd01949">
    <property type="entry name" value="GGDEF"/>
    <property type="match status" value="1"/>
</dbReference>
<dbReference type="InterPro" id="IPR029787">
    <property type="entry name" value="Nucleotide_cyclase"/>
</dbReference>
<comment type="catalytic activity">
    <reaction evidence="3">
        <text>2 GTP = 3',3'-c-di-GMP + 2 diphosphate</text>
        <dbReference type="Rhea" id="RHEA:24898"/>
        <dbReference type="ChEBI" id="CHEBI:33019"/>
        <dbReference type="ChEBI" id="CHEBI:37565"/>
        <dbReference type="ChEBI" id="CHEBI:58805"/>
        <dbReference type="EC" id="2.7.7.65"/>
    </reaction>
</comment>
<keyword evidence="4" id="KW-1133">Transmembrane helix</keyword>
<evidence type="ECO:0000259" key="6">
    <source>
        <dbReference type="PROSITE" id="PS50887"/>
    </source>
</evidence>
<evidence type="ECO:0000259" key="5">
    <source>
        <dbReference type="PROSITE" id="PS50839"/>
    </source>
</evidence>
<dbReference type="InterPro" id="IPR000160">
    <property type="entry name" value="GGDEF_dom"/>
</dbReference>
<dbReference type="PROSITE" id="PS50839">
    <property type="entry name" value="CHASE"/>
    <property type="match status" value="1"/>
</dbReference>
<dbReference type="FunFam" id="3.30.70.270:FF:000001">
    <property type="entry name" value="Diguanylate cyclase domain protein"/>
    <property type="match status" value="1"/>
</dbReference>
<feature type="transmembrane region" description="Helical" evidence="4">
    <location>
        <begin position="247"/>
        <end position="267"/>
    </location>
</feature>
<dbReference type="SMART" id="SM01079">
    <property type="entry name" value="CHASE"/>
    <property type="match status" value="1"/>
</dbReference>
<organism evidence="7 8">
    <name type="scientific">Vibrio panuliri</name>
    <dbReference type="NCBI Taxonomy" id="1381081"/>
    <lineage>
        <taxon>Bacteria</taxon>
        <taxon>Pseudomonadati</taxon>
        <taxon>Pseudomonadota</taxon>
        <taxon>Gammaproteobacteria</taxon>
        <taxon>Vibrionales</taxon>
        <taxon>Vibrionaceae</taxon>
        <taxon>Vibrio</taxon>
    </lineage>
</organism>
<dbReference type="SMART" id="SM00267">
    <property type="entry name" value="GGDEF"/>
    <property type="match status" value="1"/>
</dbReference>
<dbReference type="InterPro" id="IPR050469">
    <property type="entry name" value="Diguanylate_Cyclase"/>
</dbReference>
<dbReference type="Gene3D" id="3.30.70.270">
    <property type="match status" value="1"/>
</dbReference>
<dbReference type="GO" id="GO:1902201">
    <property type="term" value="P:negative regulation of bacterial-type flagellum-dependent cell motility"/>
    <property type="evidence" value="ECO:0007669"/>
    <property type="project" value="TreeGrafter"/>
</dbReference>
<comment type="cofactor">
    <cofactor evidence="1">
        <name>Mg(2+)</name>
        <dbReference type="ChEBI" id="CHEBI:18420"/>
    </cofactor>
</comment>
<dbReference type="EMBL" id="MJMJ01000001">
    <property type="protein sequence ID" value="OLQ93199.1"/>
    <property type="molecule type" value="Genomic_DNA"/>
</dbReference>
<keyword evidence="7" id="KW-0808">Transferase</keyword>
<dbReference type="EC" id="2.7.7.65" evidence="2"/>
<dbReference type="GO" id="GO:0052621">
    <property type="term" value="F:diguanylate cyclase activity"/>
    <property type="evidence" value="ECO:0007669"/>
    <property type="project" value="UniProtKB-EC"/>
</dbReference>
<dbReference type="OrthoDB" id="9812260at2"/>
<dbReference type="NCBIfam" id="TIGR00254">
    <property type="entry name" value="GGDEF"/>
    <property type="match status" value="1"/>
</dbReference>
<comment type="caution">
    <text evidence="7">The sequence shown here is derived from an EMBL/GenBank/DDBJ whole genome shotgun (WGS) entry which is preliminary data.</text>
</comment>
<proteinExistence type="predicted"/>
<evidence type="ECO:0000256" key="2">
    <source>
        <dbReference type="ARBA" id="ARBA00012528"/>
    </source>
</evidence>
<evidence type="ECO:0000256" key="1">
    <source>
        <dbReference type="ARBA" id="ARBA00001946"/>
    </source>
</evidence>
<dbReference type="SUPFAM" id="SSF55073">
    <property type="entry name" value="Nucleotide cyclase"/>
    <property type="match status" value="1"/>
</dbReference>
<dbReference type="InterPro" id="IPR006189">
    <property type="entry name" value="CHASE_dom"/>
</dbReference>
<evidence type="ECO:0000256" key="4">
    <source>
        <dbReference type="SAM" id="Phobius"/>
    </source>
</evidence>
<keyword evidence="7" id="KW-0418">Kinase</keyword>
<evidence type="ECO:0000313" key="8">
    <source>
        <dbReference type="Proteomes" id="UP000186313"/>
    </source>
</evidence>
<dbReference type="AlphaFoldDB" id="A0A1Q9HQQ3"/>
<feature type="domain" description="CHASE" evidence="5">
    <location>
        <begin position="96"/>
        <end position="235"/>
    </location>
</feature>
<sequence>MTRTIKIITVISIITITELLAIKLNALEHEERATRIVHKLNKEIKATFDDALITSEVLKEMVLLSTDRTFSQQQFDQLSKKLLSTYTNVDALLYLPKGIVKYASPYVEHKLAIGHNVLLDIRRKRGADESIRHKKTTIIGPVTLVQNERQAFILRKGITDDSEFIGFSSSIVYLDTILDIVEKSLDESDINQYSIVGYNPDSDTQEDKVIANKGNATKYSHHGVINLYNTKWDIYIFTNNGNFASRLVIFAALSLLAILVWAAITYFRRFQAAERQRHDLQHEAHCDFLTGLLNRRGFEYRFNLLKEKNTSGSIAIFDIDFFKNINDSYGHDIGDAVLVQFTKLCAAHTTSEFILSRTGGEEFMLLMPDLNQYQAKEICEKLRIAVEKAPFFIKHLNINITVSIGISNFASNDKMETALSYADDALYQAKKNGRNQVCIYA</sequence>
<gene>
    <name evidence="7" type="ORF">BIY22_01530</name>
</gene>
<protein>
    <recommendedName>
        <fullName evidence="2">diguanylate cyclase</fullName>
        <ecNumber evidence="2">2.7.7.65</ecNumber>
    </recommendedName>
</protein>
<dbReference type="PROSITE" id="PS50887">
    <property type="entry name" value="GGDEF"/>
    <property type="match status" value="1"/>
</dbReference>
<feature type="domain" description="GGDEF" evidence="6">
    <location>
        <begin position="310"/>
        <end position="441"/>
    </location>
</feature>
<dbReference type="PANTHER" id="PTHR45138:SF9">
    <property type="entry name" value="DIGUANYLATE CYCLASE DGCM-RELATED"/>
    <property type="match status" value="1"/>
</dbReference>
<evidence type="ECO:0000313" key="7">
    <source>
        <dbReference type="EMBL" id="OLQ93199.1"/>
    </source>
</evidence>
<name>A0A1Q9HQQ3_9VIBR</name>
<keyword evidence="4" id="KW-0812">Transmembrane</keyword>
<dbReference type="STRING" id="1381081.BIY22_01530"/>
<accession>A0A1Q9HQQ3</accession>
<dbReference type="GO" id="GO:0005886">
    <property type="term" value="C:plasma membrane"/>
    <property type="evidence" value="ECO:0007669"/>
    <property type="project" value="TreeGrafter"/>
</dbReference>
<dbReference type="PANTHER" id="PTHR45138">
    <property type="entry name" value="REGULATORY COMPONENTS OF SENSORY TRANSDUCTION SYSTEM"/>
    <property type="match status" value="1"/>
</dbReference>
<dbReference type="Pfam" id="PF00990">
    <property type="entry name" value="GGDEF"/>
    <property type="match status" value="1"/>
</dbReference>
<keyword evidence="4" id="KW-0472">Membrane</keyword>
<dbReference type="InterPro" id="IPR043128">
    <property type="entry name" value="Rev_trsase/Diguanyl_cyclase"/>
</dbReference>
<evidence type="ECO:0000256" key="3">
    <source>
        <dbReference type="ARBA" id="ARBA00034247"/>
    </source>
</evidence>
<dbReference type="Proteomes" id="UP000186313">
    <property type="component" value="Unassembled WGS sequence"/>
</dbReference>